<proteinExistence type="predicted"/>
<dbReference type="InterPro" id="IPR000157">
    <property type="entry name" value="TIR_dom"/>
</dbReference>
<dbReference type="Proteomes" id="UP000228535">
    <property type="component" value="Unassembled WGS sequence"/>
</dbReference>
<organism evidence="2 3">
    <name type="scientific">Hymenobacter chitinivorans DSM 11115</name>
    <dbReference type="NCBI Taxonomy" id="1121954"/>
    <lineage>
        <taxon>Bacteria</taxon>
        <taxon>Pseudomonadati</taxon>
        <taxon>Bacteroidota</taxon>
        <taxon>Cytophagia</taxon>
        <taxon>Cytophagales</taxon>
        <taxon>Hymenobacteraceae</taxon>
        <taxon>Hymenobacter</taxon>
    </lineage>
</organism>
<accession>A0A2M9BAT9</accession>
<dbReference type="PROSITE" id="PS50104">
    <property type="entry name" value="TIR"/>
    <property type="match status" value="1"/>
</dbReference>
<feature type="domain" description="TIR" evidence="1">
    <location>
        <begin position="133"/>
        <end position="267"/>
    </location>
</feature>
<dbReference type="EMBL" id="PGFA01000002">
    <property type="protein sequence ID" value="PJJ55047.1"/>
    <property type="molecule type" value="Genomic_DNA"/>
</dbReference>
<dbReference type="InterPro" id="IPR040508">
    <property type="entry name" value="AbiJ_NTD5"/>
</dbReference>
<evidence type="ECO:0000259" key="1">
    <source>
        <dbReference type="PROSITE" id="PS50104"/>
    </source>
</evidence>
<evidence type="ECO:0000313" key="2">
    <source>
        <dbReference type="EMBL" id="PJJ55047.1"/>
    </source>
</evidence>
<dbReference type="Pfam" id="PF13676">
    <property type="entry name" value="TIR_2"/>
    <property type="match status" value="1"/>
</dbReference>
<dbReference type="GO" id="GO:0007165">
    <property type="term" value="P:signal transduction"/>
    <property type="evidence" value="ECO:0007669"/>
    <property type="project" value="InterPro"/>
</dbReference>
<evidence type="ECO:0000313" key="3">
    <source>
        <dbReference type="Proteomes" id="UP000228535"/>
    </source>
</evidence>
<protein>
    <submittedName>
        <fullName evidence="2">TIR domain-containing protein</fullName>
    </submittedName>
</protein>
<sequence length="389" mass="43612">MTKVSGKEIVALKNRVCSLFTHDDWLDIAYITGSEELVKGHYRLLQSLHFRDDDYERSALEVLKSIADQDKNNIQEIRDFIESKYPDNIELKSPLTTGLPKLPPAPQLPNPPTYPKISLMSPAKNQFEVSQQKDMDIFISHSSQDANVAKLLIDLIRAAFNMSARRIRCTSVDGYRLPAGASTDEQLKKEVHDAKVMVALISASSMDSTYVLFELGARWATSLPFVPLVTNNLGTQLLKGPLGGINALNISSTAQVHQLISDLSSFLKLESESPAVYQDKIEVLVETLLNGVLPIEAEKIRSVSSVSDIDSIKSYCESQWPEDFSMRIHCVKVQKEAAANMKEPKPSDIPNTVFQNIIDKAVREWPDDYTMQVHSRDEQIAAYRELQSM</sequence>
<name>A0A2M9BAT9_9BACT</name>
<gene>
    <name evidence="2" type="ORF">CLV45_3396</name>
</gene>
<dbReference type="OrthoDB" id="9815193at2"/>
<dbReference type="Gene3D" id="3.40.50.10140">
    <property type="entry name" value="Toll/interleukin-1 receptor homology (TIR) domain"/>
    <property type="match status" value="1"/>
</dbReference>
<dbReference type="InterPro" id="IPR035897">
    <property type="entry name" value="Toll_tir_struct_dom_sf"/>
</dbReference>
<keyword evidence="3" id="KW-1185">Reference proteome</keyword>
<comment type="caution">
    <text evidence="2">The sequence shown here is derived from an EMBL/GenBank/DDBJ whole genome shotgun (WGS) entry which is preliminary data.</text>
</comment>
<dbReference type="AlphaFoldDB" id="A0A2M9BAT9"/>
<dbReference type="SUPFAM" id="SSF52200">
    <property type="entry name" value="Toll/Interleukin receptor TIR domain"/>
    <property type="match status" value="1"/>
</dbReference>
<reference evidence="2 3" key="1">
    <citation type="submission" date="2017-11" db="EMBL/GenBank/DDBJ databases">
        <title>Genomic Encyclopedia of Archaeal and Bacterial Type Strains, Phase II (KMG-II): From Individual Species to Whole Genera.</title>
        <authorList>
            <person name="Goeker M."/>
        </authorList>
    </citation>
    <scope>NUCLEOTIDE SEQUENCE [LARGE SCALE GENOMIC DNA]</scope>
    <source>
        <strain evidence="2 3">DSM 11115</strain>
    </source>
</reference>
<dbReference type="RefSeq" id="WP_100337637.1">
    <property type="nucleotide sequence ID" value="NZ_PGFA01000002.1"/>
</dbReference>
<dbReference type="Pfam" id="PF18865">
    <property type="entry name" value="AbiJ_NTD5"/>
    <property type="match status" value="1"/>
</dbReference>